<dbReference type="RefSeq" id="WP_131815498.1">
    <property type="nucleotide sequence ID" value="NZ_FNKK01000002.1"/>
</dbReference>
<dbReference type="Pfam" id="PF24728">
    <property type="entry name" value="DUF7680"/>
    <property type="match status" value="1"/>
</dbReference>
<evidence type="ECO:0000313" key="3">
    <source>
        <dbReference type="Proteomes" id="UP000217103"/>
    </source>
</evidence>
<sequence>MTRSEHYTCAISRDEDGRIVAIELRVKDLEGRTREIRVNGNHAGHIAGSLFEVLRSGGIRGRQWSSNAPLQLKPALGIHAELLLRAVKPLRRIDRITSIAEGVAEMSREEASYWHAQTRHRHGLKALRILIDGGVRR</sequence>
<dbReference type="InterPro" id="IPR056097">
    <property type="entry name" value="DUF7680"/>
</dbReference>
<keyword evidence="3" id="KW-1185">Reference proteome</keyword>
<feature type="domain" description="DUF7680" evidence="1">
    <location>
        <begin position="7"/>
        <end position="132"/>
    </location>
</feature>
<protein>
    <recommendedName>
        <fullName evidence="1">DUF7680 domain-containing protein</fullName>
    </recommendedName>
</protein>
<organism evidence="2 3">
    <name type="scientific">Thermostaphylospora chromogena</name>
    <dbReference type="NCBI Taxonomy" id="35622"/>
    <lineage>
        <taxon>Bacteria</taxon>
        <taxon>Bacillati</taxon>
        <taxon>Actinomycetota</taxon>
        <taxon>Actinomycetes</taxon>
        <taxon>Streptosporangiales</taxon>
        <taxon>Thermomonosporaceae</taxon>
        <taxon>Thermostaphylospora</taxon>
    </lineage>
</organism>
<evidence type="ECO:0000313" key="2">
    <source>
        <dbReference type="EMBL" id="SDQ77900.1"/>
    </source>
</evidence>
<name>A0A1H1DNH7_9ACTN</name>
<gene>
    <name evidence="2" type="ORF">SAMN04489764_2085</name>
</gene>
<evidence type="ECO:0000259" key="1">
    <source>
        <dbReference type="Pfam" id="PF24728"/>
    </source>
</evidence>
<reference evidence="2 3" key="1">
    <citation type="submission" date="2016-10" db="EMBL/GenBank/DDBJ databases">
        <authorList>
            <person name="de Groot N.N."/>
        </authorList>
    </citation>
    <scope>NUCLEOTIDE SEQUENCE [LARGE SCALE GENOMIC DNA]</scope>
    <source>
        <strain evidence="2 3">DSM 43794</strain>
    </source>
</reference>
<dbReference type="Proteomes" id="UP000217103">
    <property type="component" value="Unassembled WGS sequence"/>
</dbReference>
<dbReference type="EMBL" id="FNKK01000002">
    <property type="protein sequence ID" value="SDQ77900.1"/>
    <property type="molecule type" value="Genomic_DNA"/>
</dbReference>
<dbReference type="AlphaFoldDB" id="A0A1H1DNH7"/>
<dbReference type="OrthoDB" id="5112338at2"/>
<accession>A0A1H1DNH7</accession>
<dbReference type="STRING" id="35622.SAMN04489764_2085"/>
<proteinExistence type="predicted"/>